<organism evidence="2 3">
    <name type="scientific">Monopterus albus</name>
    <name type="common">Swamp eel</name>
    <dbReference type="NCBI Taxonomy" id="43700"/>
    <lineage>
        <taxon>Eukaryota</taxon>
        <taxon>Metazoa</taxon>
        <taxon>Chordata</taxon>
        <taxon>Craniata</taxon>
        <taxon>Vertebrata</taxon>
        <taxon>Euteleostomi</taxon>
        <taxon>Actinopterygii</taxon>
        <taxon>Neopterygii</taxon>
        <taxon>Teleostei</taxon>
        <taxon>Neoteleostei</taxon>
        <taxon>Acanthomorphata</taxon>
        <taxon>Anabantaria</taxon>
        <taxon>Synbranchiformes</taxon>
        <taxon>Synbranchidae</taxon>
        <taxon>Monopterus</taxon>
    </lineage>
</organism>
<reference evidence="2" key="2">
    <citation type="submission" date="2025-09" db="UniProtKB">
        <authorList>
            <consortium name="Ensembl"/>
        </authorList>
    </citation>
    <scope>IDENTIFICATION</scope>
</reference>
<dbReference type="PANTHER" id="PTHR28660">
    <property type="entry name" value="COILED-COIL DOMAIN-CONTAINING PROTEIN 73"/>
    <property type="match status" value="1"/>
</dbReference>
<reference evidence="2" key="1">
    <citation type="submission" date="2025-08" db="UniProtKB">
        <authorList>
            <consortium name="Ensembl"/>
        </authorList>
    </citation>
    <scope>IDENTIFICATION</scope>
</reference>
<proteinExistence type="predicted"/>
<dbReference type="PANTHER" id="PTHR28660:SF1">
    <property type="entry name" value="COILED-COIL DOMAIN-CONTAINING PROTEIN 73"/>
    <property type="match status" value="1"/>
</dbReference>
<accession>A0A3Q3IQV5</accession>
<evidence type="ECO:0008006" key="4">
    <source>
        <dbReference type="Google" id="ProtNLM"/>
    </source>
</evidence>
<dbReference type="Proteomes" id="UP000261600">
    <property type="component" value="Unplaced"/>
</dbReference>
<evidence type="ECO:0000256" key="1">
    <source>
        <dbReference type="SAM" id="Coils"/>
    </source>
</evidence>
<protein>
    <recommendedName>
        <fullName evidence="4">Coiled-coil domain containing 73</fullName>
    </recommendedName>
</protein>
<sequence length="184" mass="21024">MDFSSDSGPLSTRTTVGGPALEQELSLSSTQCQTESGGTILLQLLEFKTHLLEAIEELHIRRDAEARFEDQLSKLVLEKQELEWEKESLQQQLETVANQHTESLANVKKQFQAKVRNTEEEKGKYQVSAELKDKEINSLKEELKSLQLLKFNLEKKSNDLVRKNFPLIQTVDRGLVGVRKIKED</sequence>
<dbReference type="AlphaFoldDB" id="A0A3Q3IQV5"/>
<name>A0A3Q3IQV5_MONAL</name>
<feature type="coiled-coil region" evidence="1">
    <location>
        <begin position="65"/>
        <end position="156"/>
    </location>
</feature>
<keyword evidence="3" id="KW-1185">Reference proteome</keyword>
<dbReference type="STRING" id="43700.ENSMALP00000007444"/>
<evidence type="ECO:0000313" key="3">
    <source>
        <dbReference type="Proteomes" id="UP000261600"/>
    </source>
</evidence>
<keyword evidence="1" id="KW-0175">Coiled coil</keyword>
<dbReference type="Pfam" id="PF15818">
    <property type="entry name" value="CCDC73"/>
    <property type="match status" value="1"/>
</dbReference>
<evidence type="ECO:0000313" key="2">
    <source>
        <dbReference type="Ensembl" id="ENSMALP00000007444.1"/>
    </source>
</evidence>
<dbReference type="Ensembl" id="ENSMALT00000007604.1">
    <property type="protein sequence ID" value="ENSMALP00000007444.1"/>
    <property type="gene ID" value="ENSMALG00000005289.1"/>
</dbReference>
<dbReference type="InterPro" id="IPR031650">
    <property type="entry name" value="CCDC73"/>
</dbReference>